<dbReference type="InterPro" id="IPR023875">
    <property type="entry name" value="DNA_repair_put"/>
</dbReference>
<dbReference type="Pfam" id="PF13566">
    <property type="entry name" value="DUF4130"/>
    <property type="match status" value="1"/>
</dbReference>
<keyword evidence="3" id="KW-1185">Reference proteome</keyword>
<evidence type="ECO:0000259" key="1">
    <source>
        <dbReference type="Pfam" id="PF13566"/>
    </source>
</evidence>
<accession>A0A4Z1BF41</accession>
<dbReference type="RefSeq" id="WP_135835796.1">
    <property type="nucleotide sequence ID" value="NZ_SRPE01000007.1"/>
</dbReference>
<evidence type="ECO:0000313" key="3">
    <source>
        <dbReference type="Proteomes" id="UP000297998"/>
    </source>
</evidence>
<evidence type="ECO:0000313" key="2">
    <source>
        <dbReference type="EMBL" id="TGN26287.1"/>
    </source>
</evidence>
<proteinExistence type="predicted"/>
<protein>
    <submittedName>
        <fullName evidence="2">DNA metabolism protein</fullName>
    </submittedName>
</protein>
<feature type="domain" description="DUF4130" evidence="1">
    <location>
        <begin position="86"/>
        <end position="251"/>
    </location>
</feature>
<dbReference type="EMBL" id="SRPE01000007">
    <property type="protein sequence ID" value="TGN26287.1"/>
    <property type="molecule type" value="Genomic_DNA"/>
</dbReference>
<dbReference type="OrthoDB" id="5290748at2"/>
<dbReference type="AlphaFoldDB" id="A0A4Z1BF41"/>
<dbReference type="Proteomes" id="UP000297998">
    <property type="component" value="Unassembled WGS sequence"/>
</dbReference>
<dbReference type="NCBIfam" id="TIGR03915">
    <property type="entry name" value="SAM_7_link_chp"/>
    <property type="match status" value="1"/>
</dbReference>
<reference evidence="2 3" key="1">
    <citation type="submission" date="2019-03" db="EMBL/GenBank/DDBJ databases">
        <title>Empedobacter tilapiae sp. nov., isolated from an intestine of Nile tilapia Oreochromis niloticus.</title>
        <authorList>
            <person name="Kim Y.-O."/>
            <person name="Yoon J.-H."/>
        </authorList>
    </citation>
    <scope>NUCLEOTIDE SEQUENCE [LARGE SCALE GENOMIC DNA]</scope>
    <source>
        <strain evidence="2 3">MRS2</strain>
    </source>
</reference>
<sequence>MEIYVFDNSFEGFLTLIFDYYVRKPKQTKVVSERDFLPSMFDEVYTVITDETKAKRVHKKLKDKLNKTSYKAVQAVFLSEEAEAYEKLFYYCCLVINETPTVQLNYGNDYVFYVMKMYRAVHREKHHHEAFIRFEKINQDLFFAKTDPKYNVLPLIINHFRKRYADQNWIIYDTIRKYGIYYEKSSGNVEQIQLNFVPKSSTTLTEYIDVNENLYQELWKSYFNSTTIEARKNSKLQIQMMPKRFWKHLTEYN</sequence>
<name>A0A4Z1BF41_9FLAO</name>
<gene>
    <name evidence="2" type="ORF">E4J94_10665</name>
</gene>
<dbReference type="InterPro" id="IPR025404">
    <property type="entry name" value="DUF4130"/>
</dbReference>
<comment type="caution">
    <text evidence="2">The sequence shown here is derived from an EMBL/GenBank/DDBJ whole genome shotgun (WGS) entry which is preliminary data.</text>
</comment>
<organism evidence="2 3">
    <name type="scientific">Empedobacter tilapiae</name>
    <dbReference type="NCBI Taxonomy" id="2491114"/>
    <lineage>
        <taxon>Bacteria</taxon>
        <taxon>Pseudomonadati</taxon>
        <taxon>Bacteroidota</taxon>
        <taxon>Flavobacteriia</taxon>
        <taxon>Flavobacteriales</taxon>
        <taxon>Weeksellaceae</taxon>
        <taxon>Empedobacter</taxon>
    </lineage>
</organism>